<sequence>MSAPARPAEIVETLVERARSEGRLSLEQMRDTFDGAGIGPTEARAVLRQLSEQGAVVMSDDLASAKPARTRRTAAHTPTNKPSAARPAKRAAGPQEKRPAGRTVADGAAVEPLVEEPTVSVQTVPETTAPVAATAASVVPGKRSVGKTAVKSAAAKAVAAKAVAAQAVAAKPAPVKQTKAEAEAAVLEAAQPDGDTVFAEPVAAPAVVAEEDKPLALDEPPPGIDLVKAYLREIGRVALLTAEMEVDLAKRIEAGLFATEKLRQHNAGETKLAAAMRRDLVEIERDGEVAKRHLLEANLRLVVSLAKRYQGRGLDLLDLVQEGNLGLVRAVEKFDYAKGYKFSTYATWWIRQALQRALADQGRTIRVPVHMAELITKVTRTRRDLTQSLGREPSSEEIGEPLSMTAEKVEEILRHGRDTLSLQAPVGDDEAVLGDFITDVDSIDPQAAVETQMLHGQLSEVLDSLPERSAIVMRMRFGLEDGRPRTLDEVGRHLGLTRERIRQIERDTLAEIRAGGRADALREYVA</sequence>
<dbReference type="Gene3D" id="1.10.10.10">
    <property type="entry name" value="Winged helix-like DNA-binding domain superfamily/Winged helix DNA-binding domain"/>
    <property type="match status" value="2"/>
</dbReference>
<dbReference type="PROSITE" id="PS00715">
    <property type="entry name" value="SIGMA70_1"/>
    <property type="match status" value="1"/>
</dbReference>
<dbReference type="PRINTS" id="PR00046">
    <property type="entry name" value="SIGMA70FCT"/>
</dbReference>
<name>A0A6J4M1A1_9ACTN</name>
<dbReference type="Pfam" id="PF00140">
    <property type="entry name" value="Sigma70_r1_2"/>
    <property type="match status" value="1"/>
</dbReference>
<proteinExistence type="inferred from homology"/>
<dbReference type="InterPro" id="IPR036388">
    <property type="entry name" value="WH-like_DNA-bd_sf"/>
</dbReference>
<dbReference type="GO" id="GO:0006352">
    <property type="term" value="P:DNA-templated transcription initiation"/>
    <property type="evidence" value="ECO:0007669"/>
    <property type="project" value="InterPro"/>
</dbReference>
<dbReference type="PROSITE" id="PS00716">
    <property type="entry name" value="SIGMA70_2"/>
    <property type="match status" value="1"/>
</dbReference>
<evidence type="ECO:0000256" key="2">
    <source>
        <dbReference type="ARBA" id="ARBA00023015"/>
    </source>
</evidence>
<dbReference type="InterPro" id="IPR013324">
    <property type="entry name" value="RNA_pol_sigma_r3/r4-like"/>
</dbReference>
<keyword evidence="4 6" id="KW-0238">DNA-binding</keyword>
<dbReference type="Pfam" id="PF04542">
    <property type="entry name" value="Sigma70_r2"/>
    <property type="match status" value="1"/>
</dbReference>
<keyword evidence="2 6" id="KW-0805">Transcription regulation</keyword>
<evidence type="ECO:0000259" key="9">
    <source>
        <dbReference type="PROSITE" id="PS00716"/>
    </source>
</evidence>
<dbReference type="SUPFAM" id="SSF88946">
    <property type="entry name" value="Sigma2 domain of RNA polymerase sigma factors"/>
    <property type="match status" value="1"/>
</dbReference>
<dbReference type="AlphaFoldDB" id="A0A6J4M1A1"/>
<evidence type="ECO:0000313" key="10">
    <source>
        <dbReference type="EMBL" id="CAA9343544.1"/>
    </source>
</evidence>
<dbReference type="InterPro" id="IPR007630">
    <property type="entry name" value="RNA_pol_sigma70_r4"/>
</dbReference>
<evidence type="ECO:0000256" key="3">
    <source>
        <dbReference type="ARBA" id="ARBA00023082"/>
    </source>
</evidence>
<reference evidence="10" key="1">
    <citation type="submission" date="2020-02" db="EMBL/GenBank/DDBJ databases">
        <authorList>
            <person name="Meier V. D."/>
        </authorList>
    </citation>
    <scope>NUCLEOTIDE SEQUENCE</scope>
    <source>
        <strain evidence="10">AVDCRST_MAG07</strain>
    </source>
</reference>
<evidence type="ECO:0000256" key="6">
    <source>
        <dbReference type="RuleBase" id="RU362124"/>
    </source>
</evidence>
<dbReference type="InterPro" id="IPR007624">
    <property type="entry name" value="RNA_pol_sigma70_r3"/>
</dbReference>
<dbReference type="InterPro" id="IPR014284">
    <property type="entry name" value="RNA_pol_sigma-70_dom"/>
</dbReference>
<dbReference type="Pfam" id="PF04539">
    <property type="entry name" value="Sigma70_r3"/>
    <property type="match status" value="1"/>
</dbReference>
<protein>
    <recommendedName>
        <fullName evidence="6">RNA polymerase sigma factor</fullName>
    </recommendedName>
</protein>
<organism evidence="10">
    <name type="scientific">uncultured Frankineae bacterium</name>
    <dbReference type="NCBI Taxonomy" id="437475"/>
    <lineage>
        <taxon>Bacteria</taxon>
        <taxon>Bacillati</taxon>
        <taxon>Actinomycetota</taxon>
        <taxon>Actinomycetes</taxon>
        <taxon>Frankiales</taxon>
        <taxon>environmental samples</taxon>
    </lineage>
</organism>
<dbReference type="FunFam" id="1.10.601.10:FF:000001">
    <property type="entry name" value="RNA polymerase sigma factor SigA"/>
    <property type="match status" value="1"/>
</dbReference>
<feature type="domain" description="RNA polymerase sigma-70" evidence="8">
    <location>
        <begin position="318"/>
        <end position="331"/>
    </location>
</feature>
<feature type="compositionally biased region" description="Low complexity" evidence="7">
    <location>
        <begin position="75"/>
        <end position="92"/>
    </location>
</feature>
<feature type="region of interest" description="Disordered" evidence="7">
    <location>
        <begin position="58"/>
        <end position="122"/>
    </location>
</feature>
<keyword evidence="3 6" id="KW-0731">Sigma factor</keyword>
<dbReference type="SUPFAM" id="SSF88659">
    <property type="entry name" value="Sigma3 and sigma4 domains of RNA polymerase sigma factors"/>
    <property type="match status" value="2"/>
</dbReference>
<evidence type="ECO:0000256" key="4">
    <source>
        <dbReference type="ARBA" id="ARBA00023125"/>
    </source>
</evidence>
<dbReference type="InterPro" id="IPR013325">
    <property type="entry name" value="RNA_pol_sigma_r2"/>
</dbReference>
<dbReference type="InterPro" id="IPR050239">
    <property type="entry name" value="Sigma-70_RNA_pol_init_factors"/>
</dbReference>
<comment type="similarity">
    <text evidence="1 6">Belongs to the sigma-70 factor family.</text>
</comment>
<dbReference type="PANTHER" id="PTHR30603">
    <property type="entry name" value="RNA POLYMERASE SIGMA FACTOR RPO"/>
    <property type="match status" value="1"/>
</dbReference>
<gene>
    <name evidence="10" type="ORF">AVDCRST_MAG07-2792</name>
</gene>
<evidence type="ECO:0000259" key="8">
    <source>
        <dbReference type="PROSITE" id="PS00715"/>
    </source>
</evidence>
<dbReference type="Gene3D" id="1.20.120.1810">
    <property type="match status" value="1"/>
</dbReference>
<dbReference type="NCBIfam" id="TIGR02937">
    <property type="entry name" value="sigma70-ECF"/>
    <property type="match status" value="1"/>
</dbReference>
<dbReference type="EMBL" id="CADCUB010000120">
    <property type="protein sequence ID" value="CAA9343544.1"/>
    <property type="molecule type" value="Genomic_DNA"/>
</dbReference>
<dbReference type="GO" id="GO:0003677">
    <property type="term" value="F:DNA binding"/>
    <property type="evidence" value="ECO:0007669"/>
    <property type="project" value="UniProtKB-KW"/>
</dbReference>
<dbReference type="GO" id="GO:0016987">
    <property type="term" value="F:sigma factor activity"/>
    <property type="evidence" value="ECO:0007669"/>
    <property type="project" value="UniProtKB-KW"/>
</dbReference>
<evidence type="ECO:0000256" key="5">
    <source>
        <dbReference type="ARBA" id="ARBA00023163"/>
    </source>
</evidence>
<feature type="domain" description="RNA polymerase sigma-70" evidence="9">
    <location>
        <begin position="486"/>
        <end position="512"/>
    </location>
</feature>
<evidence type="ECO:0000256" key="1">
    <source>
        <dbReference type="ARBA" id="ARBA00007788"/>
    </source>
</evidence>
<dbReference type="Pfam" id="PF04545">
    <property type="entry name" value="Sigma70_r4"/>
    <property type="match status" value="1"/>
</dbReference>
<dbReference type="InterPro" id="IPR000943">
    <property type="entry name" value="RNA_pol_sigma70"/>
</dbReference>
<dbReference type="PANTHER" id="PTHR30603:SF60">
    <property type="entry name" value="RNA POLYMERASE SIGMA FACTOR RPOD"/>
    <property type="match status" value="1"/>
</dbReference>
<dbReference type="CDD" id="cd06171">
    <property type="entry name" value="Sigma70_r4"/>
    <property type="match status" value="1"/>
</dbReference>
<evidence type="ECO:0000256" key="7">
    <source>
        <dbReference type="SAM" id="MobiDB-lite"/>
    </source>
</evidence>
<dbReference type="InterPro" id="IPR009042">
    <property type="entry name" value="RNA_pol_sigma70_r1_2"/>
</dbReference>
<comment type="function">
    <text evidence="6">Sigma factors are initiation factors that promote the attachment of RNA polymerase to specific initiation sites and are then released.</text>
</comment>
<keyword evidence="5 6" id="KW-0804">Transcription</keyword>
<dbReference type="InterPro" id="IPR007627">
    <property type="entry name" value="RNA_pol_sigma70_r2"/>
</dbReference>
<accession>A0A6J4M1A1</accession>